<keyword evidence="2" id="KW-1185">Reference proteome</keyword>
<evidence type="ECO:0000313" key="1">
    <source>
        <dbReference type="EMBL" id="KAJ8105980.1"/>
    </source>
</evidence>
<dbReference type="EMBL" id="JAPHNI010001306">
    <property type="protein sequence ID" value="KAJ8105980.1"/>
    <property type="molecule type" value="Genomic_DNA"/>
</dbReference>
<dbReference type="Proteomes" id="UP001153331">
    <property type="component" value="Unassembled WGS sequence"/>
</dbReference>
<evidence type="ECO:0000313" key="2">
    <source>
        <dbReference type="Proteomes" id="UP001153331"/>
    </source>
</evidence>
<organism evidence="1 2">
    <name type="scientific">Boeremia exigua</name>
    <dbReference type="NCBI Taxonomy" id="749465"/>
    <lineage>
        <taxon>Eukaryota</taxon>
        <taxon>Fungi</taxon>
        <taxon>Dikarya</taxon>
        <taxon>Ascomycota</taxon>
        <taxon>Pezizomycotina</taxon>
        <taxon>Dothideomycetes</taxon>
        <taxon>Pleosporomycetidae</taxon>
        <taxon>Pleosporales</taxon>
        <taxon>Pleosporineae</taxon>
        <taxon>Didymellaceae</taxon>
        <taxon>Boeremia</taxon>
    </lineage>
</organism>
<sequence length="144" mass="15099">MTSKSSVQGAKAVDRPERTITRSRSTSLPRLPENASGAGHTSQPDAGDSVSSSSSTLSHPSPAPSMPSHVRSKTTSHADIVRQGKRLSLQFPIQPTAGSSSPLFSPRSRPQSWIAAPSPLPSPETQPSSPETNILAVLAAQERP</sequence>
<comment type="caution">
    <text evidence="1">The sequence shown here is derived from an EMBL/GenBank/DDBJ whole genome shotgun (WGS) entry which is preliminary data.</text>
</comment>
<gene>
    <name evidence="1" type="ORF">OPT61_g9844</name>
</gene>
<accession>A0ACC2HT16</accession>
<name>A0ACC2HT16_9PLEO</name>
<protein>
    <submittedName>
        <fullName evidence="1">Uncharacterized protein</fullName>
    </submittedName>
</protein>
<proteinExistence type="predicted"/>
<reference evidence="1" key="1">
    <citation type="submission" date="2022-11" db="EMBL/GenBank/DDBJ databases">
        <title>Genome Sequence of Boeremia exigua.</title>
        <authorList>
            <person name="Buettner E."/>
        </authorList>
    </citation>
    <scope>NUCLEOTIDE SEQUENCE</scope>
    <source>
        <strain evidence="1">CU02</strain>
    </source>
</reference>